<keyword evidence="15" id="KW-1185">Reference proteome</keyword>
<comment type="catalytic activity">
    <reaction evidence="8 10 11">
        <text>2-(2-carboxy-4-methylthiazol-5-yl)ethyl phosphate + 4-amino-2-methyl-5-(diphosphooxymethyl)pyrimidine + 2 H(+) = thiamine phosphate + CO2 + diphosphate</text>
        <dbReference type="Rhea" id="RHEA:47848"/>
        <dbReference type="ChEBI" id="CHEBI:15378"/>
        <dbReference type="ChEBI" id="CHEBI:16526"/>
        <dbReference type="ChEBI" id="CHEBI:33019"/>
        <dbReference type="ChEBI" id="CHEBI:37575"/>
        <dbReference type="ChEBI" id="CHEBI:57841"/>
        <dbReference type="ChEBI" id="CHEBI:62890"/>
        <dbReference type="EC" id="2.5.1.3"/>
    </reaction>
</comment>
<feature type="binding site" evidence="10">
    <location>
        <position position="89"/>
    </location>
    <ligand>
        <name>Mg(2+)</name>
        <dbReference type="ChEBI" id="CHEBI:18420"/>
    </ligand>
</feature>
<evidence type="ECO:0000256" key="3">
    <source>
        <dbReference type="ARBA" id="ARBA00022679"/>
    </source>
</evidence>
<feature type="binding site" evidence="10">
    <location>
        <position position="165"/>
    </location>
    <ligand>
        <name>2-[(2R,5Z)-2-carboxy-4-methylthiazol-5(2H)-ylidene]ethyl phosphate</name>
        <dbReference type="ChEBI" id="CHEBI:62899"/>
    </ligand>
</feature>
<dbReference type="AlphaFoldDB" id="A0A558HNW9"/>
<dbReference type="Proteomes" id="UP000319941">
    <property type="component" value="Unassembled WGS sequence"/>
</dbReference>
<keyword evidence="6 10" id="KW-0784">Thiamine biosynthesis</keyword>
<evidence type="ECO:0000256" key="10">
    <source>
        <dbReference type="HAMAP-Rule" id="MF_00097"/>
    </source>
</evidence>
<dbReference type="OrthoDB" id="9789949at2"/>
<comment type="pathway">
    <text evidence="2 10 12">Cofactor biosynthesis; thiamine diphosphate biosynthesis; thiamine phosphate from 4-amino-2-methyl-5-diphosphomethylpyrimidine and 4-methyl-5-(2-phosphoethyl)-thiazole: step 1/1.</text>
</comment>
<dbReference type="InterPro" id="IPR013785">
    <property type="entry name" value="Aldolase_TIM"/>
</dbReference>
<dbReference type="EMBL" id="VNFH01000005">
    <property type="protein sequence ID" value="TVU70761.1"/>
    <property type="molecule type" value="Genomic_DNA"/>
</dbReference>
<feature type="domain" description="Thiamine phosphate synthase/TenI" evidence="13">
    <location>
        <begin position="7"/>
        <end position="188"/>
    </location>
</feature>
<dbReference type="Pfam" id="PF02581">
    <property type="entry name" value="TMP-TENI"/>
    <property type="match status" value="1"/>
</dbReference>
<dbReference type="STRING" id="553385.GCA_000591415_02699"/>
<dbReference type="GO" id="GO:0009229">
    <property type="term" value="P:thiamine diphosphate biosynthetic process"/>
    <property type="evidence" value="ECO:0007669"/>
    <property type="project" value="UniProtKB-UniRule"/>
</dbReference>
<gene>
    <name evidence="10 14" type="primary">thiE</name>
    <name evidence="14" type="ORF">FQP86_09145</name>
</gene>
<dbReference type="RefSeq" id="WP_088743012.1">
    <property type="nucleotide sequence ID" value="NZ_CAWOWR010000107.1"/>
</dbReference>
<feature type="binding site" evidence="10">
    <location>
        <position position="137"/>
    </location>
    <ligand>
        <name>4-amino-2-methyl-5-(diphosphooxymethyl)pyrimidine</name>
        <dbReference type="ChEBI" id="CHEBI:57841"/>
    </ligand>
</feature>
<evidence type="ECO:0000313" key="15">
    <source>
        <dbReference type="Proteomes" id="UP000319941"/>
    </source>
</evidence>
<feature type="binding site" evidence="10">
    <location>
        <begin position="37"/>
        <end position="41"/>
    </location>
    <ligand>
        <name>4-amino-2-methyl-5-(diphosphooxymethyl)pyrimidine</name>
        <dbReference type="ChEBI" id="CHEBI:57841"/>
    </ligand>
</feature>
<sequence>MSLDLSLYLVTDPTLCAGRGLEATVMAAVRGGVSVVQLRDKHASDAEMIVQAKRLKVLLEDYGVPLIINDRLEVALASGADGLHIGQGDGDPAEARRVLGDDALIGLSVQTLEQLAQVDAEHLDYLGLGPVFATATKPDHAAPLGIEGLARLVRASPLPTVAIGGLSLLNAREIMASGTDGVAVVSALCTAADPSAAAQEFLAQYPF</sequence>
<dbReference type="InterPro" id="IPR022998">
    <property type="entry name" value="ThiamineP_synth_TenI"/>
</dbReference>
<comment type="similarity">
    <text evidence="10 11">Belongs to the thiamine-phosphate synthase family.</text>
</comment>
<evidence type="ECO:0000256" key="11">
    <source>
        <dbReference type="RuleBase" id="RU003826"/>
    </source>
</evidence>
<comment type="catalytic activity">
    <reaction evidence="9 10 11">
        <text>2-[(2R,5Z)-2-carboxy-4-methylthiazol-5(2H)-ylidene]ethyl phosphate + 4-amino-2-methyl-5-(diphosphooxymethyl)pyrimidine + 2 H(+) = thiamine phosphate + CO2 + diphosphate</text>
        <dbReference type="Rhea" id="RHEA:47844"/>
        <dbReference type="ChEBI" id="CHEBI:15378"/>
        <dbReference type="ChEBI" id="CHEBI:16526"/>
        <dbReference type="ChEBI" id="CHEBI:33019"/>
        <dbReference type="ChEBI" id="CHEBI:37575"/>
        <dbReference type="ChEBI" id="CHEBI:57841"/>
        <dbReference type="ChEBI" id="CHEBI:62899"/>
        <dbReference type="EC" id="2.5.1.3"/>
    </reaction>
</comment>
<proteinExistence type="inferred from homology"/>
<feature type="binding site" evidence="10">
    <location>
        <position position="69"/>
    </location>
    <ligand>
        <name>4-amino-2-methyl-5-(diphosphooxymethyl)pyrimidine</name>
        <dbReference type="ChEBI" id="CHEBI:57841"/>
    </ligand>
</feature>
<evidence type="ECO:0000313" key="14">
    <source>
        <dbReference type="EMBL" id="TVU70761.1"/>
    </source>
</evidence>
<comment type="catalytic activity">
    <reaction evidence="7 10 11">
        <text>4-methyl-5-(2-phosphooxyethyl)-thiazole + 4-amino-2-methyl-5-(diphosphooxymethyl)pyrimidine + H(+) = thiamine phosphate + diphosphate</text>
        <dbReference type="Rhea" id="RHEA:22328"/>
        <dbReference type="ChEBI" id="CHEBI:15378"/>
        <dbReference type="ChEBI" id="CHEBI:33019"/>
        <dbReference type="ChEBI" id="CHEBI:37575"/>
        <dbReference type="ChEBI" id="CHEBI:57841"/>
        <dbReference type="ChEBI" id="CHEBI:58296"/>
        <dbReference type="EC" id="2.5.1.3"/>
    </reaction>
</comment>
<organism evidence="14 15">
    <name type="scientific">Cobetia crustatorum</name>
    <dbReference type="NCBI Taxonomy" id="553385"/>
    <lineage>
        <taxon>Bacteria</taxon>
        <taxon>Pseudomonadati</taxon>
        <taxon>Pseudomonadota</taxon>
        <taxon>Gammaproteobacteria</taxon>
        <taxon>Oceanospirillales</taxon>
        <taxon>Halomonadaceae</taxon>
        <taxon>Cobetia</taxon>
    </lineage>
</organism>
<feature type="binding site" evidence="10">
    <location>
        <begin position="185"/>
        <end position="186"/>
    </location>
    <ligand>
        <name>2-[(2R,5Z)-2-carboxy-4-methylthiazol-5(2H)-ylidene]ethyl phosphate</name>
        <dbReference type="ChEBI" id="CHEBI:62899"/>
    </ligand>
</feature>
<feature type="binding site" evidence="10">
    <location>
        <begin position="134"/>
        <end position="136"/>
    </location>
    <ligand>
        <name>2-[(2R,5Z)-2-carboxy-4-methylthiazol-5(2H)-ylidene]ethyl phosphate</name>
        <dbReference type="ChEBI" id="CHEBI:62899"/>
    </ligand>
</feature>
<dbReference type="FunFam" id="3.20.20.70:FF:000096">
    <property type="entry name" value="Thiamine-phosphate synthase"/>
    <property type="match status" value="1"/>
</dbReference>
<name>A0A558HNW9_9GAMM</name>
<evidence type="ECO:0000256" key="1">
    <source>
        <dbReference type="ARBA" id="ARBA00003814"/>
    </source>
</evidence>
<dbReference type="EC" id="2.5.1.3" evidence="10"/>
<dbReference type="PANTHER" id="PTHR20857">
    <property type="entry name" value="THIAMINE-PHOSPHATE PYROPHOSPHORYLASE"/>
    <property type="match status" value="1"/>
</dbReference>
<keyword evidence="3 10" id="KW-0808">Transferase</keyword>
<dbReference type="Gene3D" id="3.20.20.70">
    <property type="entry name" value="Aldolase class I"/>
    <property type="match status" value="1"/>
</dbReference>
<dbReference type="InterPro" id="IPR036206">
    <property type="entry name" value="ThiamineP_synth_sf"/>
</dbReference>
<dbReference type="UniPathway" id="UPA00060">
    <property type="reaction ID" value="UER00141"/>
</dbReference>
<dbReference type="GO" id="GO:0009228">
    <property type="term" value="P:thiamine biosynthetic process"/>
    <property type="evidence" value="ECO:0007669"/>
    <property type="project" value="UniProtKB-KW"/>
</dbReference>
<keyword evidence="4 10" id="KW-0479">Metal-binding</keyword>
<evidence type="ECO:0000256" key="9">
    <source>
        <dbReference type="ARBA" id="ARBA00047883"/>
    </source>
</evidence>
<evidence type="ECO:0000259" key="13">
    <source>
        <dbReference type="Pfam" id="PF02581"/>
    </source>
</evidence>
<dbReference type="SUPFAM" id="SSF51391">
    <property type="entry name" value="Thiamin phosphate synthase"/>
    <property type="match status" value="1"/>
</dbReference>
<comment type="cofactor">
    <cofactor evidence="10">
        <name>Mg(2+)</name>
        <dbReference type="ChEBI" id="CHEBI:18420"/>
    </cofactor>
    <text evidence="10">Binds 1 Mg(2+) ion per subunit.</text>
</comment>
<evidence type="ECO:0000256" key="2">
    <source>
        <dbReference type="ARBA" id="ARBA00005165"/>
    </source>
</evidence>
<dbReference type="CDD" id="cd00564">
    <property type="entry name" value="TMP_TenI"/>
    <property type="match status" value="1"/>
</dbReference>
<accession>A0A558HNW9</accession>
<dbReference type="NCBIfam" id="TIGR00693">
    <property type="entry name" value="thiE"/>
    <property type="match status" value="1"/>
</dbReference>
<keyword evidence="5 10" id="KW-0460">Magnesium</keyword>
<evidence type="ECO:0000256" key="12">
    <source>
        <dbReference type="RuleBase" id="RU004253"/>
    </source>
</evidence>
<comment type="caution">
    <text evidence="14">The sequence shown here is derived from an EMBL/GenBank/DDBJ whole genome shotgun (WGS) entry which is preliminary data.</text>
</comment>
<dbReference type="InterPro" id="IPR034291">
    <property type="entry name" value="TMP_synthase"/>
</dbReference>
<evidence type="ECO:0000256" key="8">
    <source>
        <dbReference type="ARBA" id="ARBA00047851"/>
    </source>
</evidence>
<dbReference type="GO" id="GO:0005737">
    <property type="term" value="C:cytoplasm"/>
    <property type="evidence" value="ECO:0007669"/>
    <property type="project" value="TreeGrafter"/>
</dbReference>
<evidence type="ECO:0000256" key="6">
    <source>
        <dbReference type="ARBA" id="ARBA00022977"/>
    </source>
</evidence>
<feature type="binding site" evidence="10">
    <location>
        <position position="70"/>
    </location>
    <ligand>
        <name>Mg(2+)</name>
        <dbReference type="ChEBI" id="CHEBI:18420"/>
    </ligand>
</feature>
<evidence type="ECO:0000256" key="5">
    <source>
        <dbReference type="ARBA" id="ARBA00022842"/>
    </source>
</evidence>
<evidence type="ECO:0000256" key="7">
    <source>
        <dbReference type="ARBA" id="ARBA00047334"/>
    </source>
</evidence>
<reference evidence="14 15" key="1">
    <citation type="submission" date="2019-07" db="EMBL/GenBank/DDBJ databases">
        <title>Diversity of Bacteria from Kongsfjorden, Arctic.</title>
        <authorList>
            <person name="Yu Y."/>
        </authorList>
    </citation>
    <scope>NUCLEOTIDE SEQUENCE [LARGE SCALE GENOMIC DNA]</scope>
    <source>
        <strain evidence="14 15">SM1923</strain>
    </source>
</reference>
<protein>
    <recommendedName>
        <fullName evidence="10">Thiamine-phosphate synthase</fullName>
        <shortName evidence="10">TP synthase</shortName>
        <shortName evidence="10">TPS</shortName>
        <ecNumber evidence="10">2.5.1.3</ecNumber>
    </recommendedName>
    <alternativeName>
        <fullName evidence="10">Thiamine-phosphate pyrophosphorylase</fullName>
        <shortName evidence="10">TMP pyrophosphorylase</shortName>
        <shortName evidence="10">TMP-PPase</shortName>
    </alternativeName>
</protein>
<dbReference type="PANTHER" id="PTHR20857:SF15">
    <property type="entry name" value="THIAMINE-PHOSPHATE SYNTHASE"/>
    <property type="match status" value="1"/>
</dbReference>
<comment type="function">
    <text evidence="1 10">Condenses 4-methyl-5-(beta-hydroxyethyl)thiazole monophosphate (THZ-P) and 2-methyl-4-amino-5-hydroxymethyl pyrimidine pyrophosphate (HMP-PP) to form thiamine monophosphate (TMP).</text>
</comment>
<evidence type="ECO:0000256" key="4">
    <source>
        <dbReference type="ARBA" id="ARBA00022723"/>
    </source>
</evidence>
<dbReference type="GO" id="GO:0000287">
    <property type="term" value="F:magnesium ion binding"/>
    <property type="evidence" value="ECO:0007669"/>
    <property type="project" value="UniProtKB-UniRule"/>
</dbReference>
<feature type="binding site" evidence="10">
    <location>
        <position position="108"/>
    </location>
    <ligand>
        <name>4-amino-2-methyl-5-(diphosphooxymethyl)pyrimidine</name>
        <dbReference type="ChEBI" id="CHEBI:57841"/>
    </ligand>
</feature>
<dbReference type="GO" id="GO:0004789">
    <property type="term" value="F:thiamine-phosphate diphosphorylase activity"/>
    <property type="evidence" value="ECO:0007669"/>
    <property type="project" value="UniProtKB-UniRule"/>
</dbReference>
<dbReference type="HAMAP" id="MF_00097">
    <property type="entry name" value="TMP_synthase"/>
    <property type="match status" value="1"/>
</dbReference>